<dbReference type="PROSITE" id="PS51186">
    <property type="entry name" value="GNAT"/>
    <property type="match status" value="1"/>
</dbReference>
<dbReference type="Pfam" id="PF00583">
    <property type="entry name" value="Acetyltransf_1"/>
    <property type="match status" value="1"/>
</dbReference>
<accession>A0A0S2DBM9</accession>
<gene>
    <name evidence="2" type="ORF">GLE_0562</name>
</gene>
<dbReference type="AlphaFoldDB" id="A0A0S2DBM9"/>
<dbReference type="Proteomes" id="UP000061569">
    <property type="component" value="Chromosome"/>
</dbReference>
<feature type="domain" description="N-acetyltransferase" evidence="1">
    <location>
        <begin position="122"/>
        <end position="251"/>
    </location>
</feature>
<sequence length="251" mass="26830">MAAGRRHWYARMSMFSALVETHWQQAFAGDTTRWREPALTVTIDIRAHARFRAILLETGAGARAMLDPALADALVAAVGASLDPVGLRQALAQAGAPLYGADHLFYFPLRDQAGVLAEPPAAHVRALGPDDAAAFAAFESEASEPDRDDAYVALDHDAAFGAFADGRLVCAASMYRWDESRLMDLGVLTLAGHRGRGHARAVVRAIARHALAQGWEPQYRCQLDNAASVALAVAAGLSGYGRWDVAPSSPQ</sequence>
<organism evidence="2 3">
    <name type="scientific">Lysobacter enzymogenes</name>
    <dbReference type="NCBI Taxonomy" id="69"/>
    <lineage>
        <taxon>Bacteria</taxon>
        <taxon>Pseudomonadati</taxon>
        <taxon>Pseudomonadota</taxon>
        <taxon>Gammaproteobacteria</taxon>
        <taxon>Lysobacterales</taxon>
        <taxon>Lysobacteraceae</taxon>
        <taxon>Lysobacter</taxon>
    </lineage>
</organism>
<dbReference type="InterPro" id="IPR000182">
    <property type="entry name" value="GNAT_dom"/>
</dbReference>
<evidence type="ECO:0000313" key="3">
    <source>
        <dbReference type="Proteomes" id="UP000061569"/>
    </source>
</evidence>
<dbReference type="GO" id="GO:0016747">
    <property type="term" value="F:acyltransferase activity, transferring groups other than amino-acyl groups"/>
    <property type="evidence" value="ECO:0007669"/>
    <property type="project" value="InterPro"/>
</dbReference>
<dbReference type="SUPFAM" id="SSF55729">
    <property type="entry name" value="Acyl-CoA N-acyltransferases (Nat)"/>
    <property type="match status" value="1"/>
</dbReference>
<name>A0A0S2DBM9_LYSEN</name>
<dbReference type="Gene3D" id="3.40.630.30">
    <property type="match status" value="1"/>
</dbReference>
<keyword evidence="2" id="KW-0808">Transferase</keyword>
<dbReference type="EMBL" id="CP013140">
    <property type="protein sequence ID" value="ALN55920.1"/>
    <property type="molecule type" value="Genomic_DNA"/>
</dbReference>
<dbReference type="InterPro" id="IPR016181">
    <property type="entry name" value="Acyl_CoA_acyltransferase"/>
</dbReference>
<evidence type="ECO:0000313" key="2">
    <source>
        <dbReference type="EMBL" id="ALN55920.1"/>
    </source>
</evidence>
<dbReference type="PATRIC" id="fig|69.6.peg.556"/>
<proteinExistence type="predicted"/>
<dbReference type="KEGG" id="lez:GLE_0562"/>
<evidence type="ECO:0000259" key="1">
    <source>
        <dbReference type="PROSITE" id="PS51186"/>
    </source>
</evidence>
<dbReference type="STRING" id="69.GLE_0562"/>
<reference evidence="2 3" key="1">
    <citation type="submission" date="2015-11" db="EMBL/GenBank/DDBJ databases">
        <title>Genome sequences of Lysobacter enzymogenes strain C3 and Lysobacter antibioticus ATCC 29479.</title>
        <authorList>
            <person name="Kobayashi D.Y."/>
        </authorList>
    </citation>
    <scope>NUCLEOTIDE SEQUENCE [LARGE SCALE GENOMIC DNA]</scope>
    <source>
        <strain evidence="2 3">C3</strain>
    </source>
</reference>
<protein>
    <submittedName>
        <fullName evidence="2">Putative acetyltransferase</fullName>
    </submittedName>
</protein>